<protein>
    <submittedName>
        <fullName evidence="2">Uncharacterized protein</fullName>
    </submittedName>
</protein>
<dbReference type="RefSeq" id="WP_382398670.1">
    <property type="nucleotide sequence ID" value="NZ_JBHTNH010000008.1"/>
</dbReference>
<sequence length="66" mass="7534">MVKSLKGQFIFSLLVAVGFVVSSFSYTELTAGDRYYVTRWLMYFAMIVSVFNAGILTQKYMASRKT</sequence>
<keyword evidence="3" id="KW-1185">Reference proteome</keyword>
<feature type="transmembrane region" description="Helical" evidence="1">
    <location>
        <begin position="41"/>
        <end position="62"/>
    </location>
</feature>
<accession>A0ABW3ZSM6</accession>
<gene>
    <name evidence="2" type="ORF">ACFQ4A_06220</name>
</gene>
<evidence type="ECO:0000313" key="3">
    <source>
        <dbReference type="Proteomes" id="UP001597178"/>
    </source>
</evidence>
<organism evidence="2 3">
    <name type="scientific">Lentibacillus salinarum</name>
    <dbReference type="NCBI Taxonomy" id="446820"/>
    <lineage>
        <taxon>Bacteria</taxon>
        <taxon>Bacillati</taxon>
        <taxon>Bacillota</taxon>
        <taxon>Bacilli</taxon>
        <taxon>Bacillales</taxon>
        <taxon>Bacillaceae</taxon>
        <taxon>Lentibacillus</taxon>
    </lineage>
</organism>
<keyword evidence="1" id="KW-1133">Transmembrane helix</keyword>
<keyword evidence="1" id="KW-0812">Transmembrane</keyword>
<evidence type="ECO:0000313" key="2">
    <source>
        <dbReference type="EMBL" id="MFD1361264.1"/>
    </source>
</evidence>
<reference evidence="3" key="1">
    <citation type="journal article" date="2019" name="Int. J. Syst. Evol. Microbiol.">
        <title>The Global Catalogue of Microorganisms (GCM) 10K type strain sequencing project: providing services to taxonomists for standard genome sequencing and annotation.</title>
        <authorList>
            <consortium name="The Broad Institute Genomics Platform"/>
            <consortium name="The Broad Institute Genome Sequencing Center for Infectious Disease"/>
            <person name="Wu L."/>
            <person name="Ma J."/>
        </authorList>
    </citation>
    <scope>NUCLEOTIDE SEQUENCE [LARGE SCALE GENOMIC DNA]</scope>
    <source>
        <strain evidence="3">CCUG 54822</strain>
    </source>
</reference>
<dbReference type="EMBL" id="JBHTNH010000008">
    <property type="protein sequence ID" value="MFD1361264.1"/>
    <property type="molecule type" value="Genomic_DNA"/>
</dbReference>
<comment type="caution">
    <text evidence="2">The sequence shown here is derived from an EMBL/GenBank/DDBJ whole genome shotgun (WGS) entry which is preliminary data.</text>
</comment>
<name>A0ABW3ZSM6_9BACI</name>
<proteinExistence type="predicted"/>
<dbReference type="Proteomes" id="UP001597178">
    <property type="component" value="Unassembled WGS sequence"/>
</dbReference>
<evidence type="ECO:0000256" key="1">
    <source>
        <dbReference type="SAM" id="Phobius"/>
    </source>
</evidence>
<keyword evidence="1" id="KW-0472">Membrane</keyword>